<evidence type="ECO:0000313" key="2">
    <source>
        <dbReference type="EMBL" id="OQE41317.1"/>
    </source>
</evidence>
<feature type="region of interest" description="Disordered" evidence="1">
    <location>
        <begin position="1"/>
        <end position="42"/>
    </location>
</feature>
<dbReference type="AlphaFoldDB" id="A0A1V6USD8"/>
<feature type="compositionally biased region" description="Polar residues" evidence="1">
    <location>
        <begin position="10"/>
        <end position="24"/>
    </location>
</feature>
<feature type="region of interest" description="Disordered" evidence="1">
    <location>
        <begin position="274"/>
        <end position="293"/>
    </location>
</feature>
<accession>A0A1V6USD8</accession>
<reference evidence="3" key="1">
    <citation type="journal article" date="2017" name="Nat. Microbiol.">
        <title>Global analysis of biosynthetic gene clusters reveals vast potential of secondary metabolite production in Penicillium species.</title>
        <authorList>
            <person name="Nielsen J.C."/>
            <person name="Grijseels S."/>
            <person name="Prigent S."/>
            <person name="Ji B."/>
            <person name="Dainat J."/>
            <person name="Nielsen K.F."/>
            <person name="Frisvad J.C."/>
            <person name="Workman M."/>
            <person name="Nielsen J."/>
        </authorList>
    </citation>
    <scope>NUCLEOTIDE SEQUENCE [LARGE SCALE GENOMIC DNA]</scope>
    <source>
        <strain evidence="3">IBT 31321</strain>
    </source>
</reference>
<organism evidence="2 3">
    <name type="scientific">Penicillium coprophilum</name>
    <dbReference type="NCBI Taxonomy" id="36646"/>
    <lineage>
        <taxon>Eukaryota</taxon>
        <taxon>Fungi</taxon>
        <taxon>Dikarya</taxon>
        <taxon>Ascomycota</taxon>
        <taxon>Pezizomycotina</taxon>
        <taxon>Eurotiomycetes</taxon>
        <taxon>Eurotiomycetidae</taxon>
        <taxon>Eurotiales</taxon>
        <taxon>Aspergillaceae</taxon>
        <taxon>Penicillium</taxon>
    </lineage>
</organism>
<keyword evidence="3" id="KW-1185">Reference proteome</keyword>
<dbReference type="STRING" id="36646.A0A1V6USD8"/>
<evidence type="ECO:0000313" key="3">
    <source>
        <dbReference type="Proteomes" id="UP000191500"/>
    </source>
</evidence>
<evidence type="ECO:0008006" key="4">
    <source>
        <dbReference type="Google" id="ProtNLM"/>
    </source>
</evidence>
<dbReference type="Proteomes" id="UP000191500">
    <property type="component" value="Unassembled WGS sequence"/>
</dbReference>
<protein>
    <recommendedName>
        <fullName evidence="4">Aminoglycoside phosphotransferase domain-containing protein</fullName>
    </recommendedName>
</protein>
<sequence length="293" mass="33327">MTVRLHGGSVETQEQSLNLKSGQAPSPDRKHISKASKGTPISSSYSAWFRKGPDPGSIISLDQPVPSRWKILEKLNEHDYQVNEEENDEYGFRSFASAKYLCCDPRARTREAFMRIYIQVPHRKTEMDDADARSRQATTYSPPELIAYQDLSEKGSSDTPNLLGYKTDKQDHSGLVPGGFIIWFVWEIVPGLRLGDGSGADPYWALKSYEREQVRLAFLKALPKLHENGWFPRVRGASSLVCYFIGPFEKAGKPERPIIFGANWIAHFDLAKPDPSTDERDSDWDKDTSRWQW</sequence>
<name>A0A1V6USD8_9EURO</name>
<evidence type="ECO:0000256" key="1">
    <source>
        <dbReference type="SAM" id="MobiDB-lite"/>
    </source>
</evidence>
<dbReference type="EMBL" id="MDDG01000005">
    <property type="protein sequence ID" value="OQE41317.1"/>
    <property type="molecule type" value="Genomic_DNA"/>
</dbReference>
<gene>
    <name evidence="2" type="ORF">PENCOP_c005G01594</name>
</gene>
<proteinExistence type="predicted"/>
<comment type="caution">
    <text evidence="2">The sequence shown here is derived from an EMBL/GenBank/DDBJ whole genome shotgun (WGS) entry which is preliminary data.</text>
</comment>